<dbReference type="InterPro" id="IPR001853">
    <property type="entry name" value="DSBA-like_thioredoxin_dom"/>
</dbReference>
<dbReference type="GO" id="GO:0016491">
    <property type="term" value="F:oxidoreductase activity"/>
    <property type="evidence" value="ECO:0007669"/>
    <property type="project" value="InterPro"/>
</dbReference>
<dbReference type="AlphaFoldDB" id="U4KP65"/>
<dbReference type="KEGG" id="abra:BN85312010"/>
<reference evidence="2 3" key="1">
    <citation type="journal article" date="2013" name="J. Mol. Microbiol. Biotechnol.">
        <title>Analysis of the Complete Genomes of Acholeplasma brassicae , A. palmae and A. laidlawii and Their Comparison to the Obligate Parasites from ' Candidatus Phytoplasma'.</title>
        <authorList>
            <person name="Kube M."/>
            <person name="Siewert C."/>
            <person name="Migdoll A.M."/>
            <person name="Duduk B."/>
            <person name="Holz S."/>
            <person name="Rabus R."/>
            <person name="Seemuller E."/>
            <person name="Mitrovic J."/>
            <person name="Muller I."/>
            <person name="Buttner C."/>
            <person name="Reinhardt R."/>
        </authorList>
    </citation>
    <scope>NUCLEOTIDE SEQUENCE [LARGE SCALE GENOMIC DNA]</scope>
    <source>
        <strain evidence="3">0502</strain>
    </source>
</reference>
<dbReference type="PANTHER" id="PTHR13887:SF41">
    <property type="entry name" value="THIOREDOXIN SUPERFAMILY PROTEIN"/>
    <property type="match status" value="1"/>
</dbReference>
<dbReference type="Pfam" id="PF01323">
    <property type="entry name" value="DSBA"/>
    <property type="match status" value="1"/>
</dbReference>
<dbReference type="CDD" id="cd03024">
    <property type="entry name" value="DsbA_FrnE"/>
    <property type="match status" value="1"/>
</dbReference>
<dbReference type="EMBL" id="FO681348">
    <property type="protein sequence ID" value="CCV66222.1"/>
    <property type="molecule type" value="Genomic_DNA"/>
</dbReference>
<dbReference type="RefSeq" id="WP_030005082.1">
    <property type="nucleotide sequence ID" value="NC_022549.1"/>
</dbReference>
<dbReference type="OrthoDB" id="9799122at2"/>
<protein>
    <submittedName>
        <fullName evidence="2">DsbA family oxidoreductase (FrnE subfamily)</fullName>
    </submittedName>
</protein>
<proteinExistence type="predicted"/>
<gene>
    <name evidence="2" type="ORF">BN85312010</name>
</gene>
<dbReference type="STRING" id="61635.BN85312010"/>
<keyword evidence="3" id="KW-1185">Reference proteome</keyword>
<name>U4KP65_9MOLU</name>
<dbReference type="InterPro" id="IPR036249">
    <property type="entry name" value="Thioredoxin-like_sf"/>
</dbReference>
<dbReference type="Gene3D" id="3.40.30.10">
    <property type="entry name" value="Glutaredoxin"/>
    <property type="match status" value="1"/>
</dbReference>
<dbReference type="SUPFAM" id="SSF52833">
    <property type="entry name" value="Thioredoxin-like"/>
    <property type="match status" value="1"/>
</dbReference>
<evidence type="ECO:0000313" key="2">
    <source>
        <dbReference type="EMBL" id="CCV66222.1"/>
    </source>
</evidence>
<accession>U4KP65</accession>
<evidence type="ECO:0000259" key="1">
    <source>
        <dbReference type="Pfam" id="PF01323"/>
    </source>
</evidence>
<feature type="domain" description="DSBA-like thioredoxin" evidence="1">
    <location>
        <begin position="3"/>
        <end position="202"/>
    </location>
</feature>
<dbReference type="HOGENOM" id="CLU_069253_0_2_14"/>
<dbReference type="Proteomes" id="UP000032737">
    <property type="component" value="Chromosome"/>
</dbReference>
<dbReference type="PANTHER" id="PTHR13887">
    <property type="entry name" value="GLUTATHIONE S-TRANSFERASE KAPPA"/>
    <property type="match status" value="1"/>
</dbReference>
<evidence type="ECO:0000313" key="3">
    <source>
        <dbReference type="Proteomes" id="UP000032737"/>
    </source>
</evidence>
<sequence length="232" mass="26818">MNIEVWSDFACPFCYIGKKHFEKALEKFPHKKEVNLTYKAYQLNPNAPKEMKEDAYHSFARSHNMSVEQTKKRFDLFTQTAKSVGLTYRYDLIQMTNTRDAHRLAKWANTFNQEASLTERFMHAYFTEGKNLANHETLLELVESLGFDVLEAKNVLESDLFEDEVNNQILEGRQIGVQGVPFFVLNRKYGISGAQDEAYILQTLNQLWQEQNPIQPLDSQNSGSCKADDCDI</sequence>
<organism evidence="2 3">
    <name type="scientific">Acholeplasma brassicae</name>
    <dbReference type="NCBI Taxonomy" id="61635"/>
    <lineage>
        <taxon>Bacteria</taxon>
        <taxon>Bacillati</taxon>
        <taxon>Mycoplasmatota</taxon>
        <taxon>Mollicutes</taxon>
        <taxon>Acholeplasmatales</taxon>
        <taxon>Acholeplasmataceae</taxon>
        <taxon>Acholeplasma</taxon>
    </lineage>
</organism>